<dbReference type="InParanoid" id="A0A1X2HFT7"/>
<dbReference type="InterPro" id="IPR052727">
    <property type="entry name" value="Rab4/Rab5_effector"/>
</dbReference>
<dbReference type="InterPro" id="IPR000306">
    <property type="entry name" value="Znf_FYVE"/>
</dbReference>
<dbReference type="InterPro" id="IPR017455">
    <property type="entry name" value="Znf_FYVE-rel"/>
</dbReference>
<evidence type="ECO:0000256" key="5">
    <source>
        <dbReference type="SAM" id="Coils"/>
    </source>
</evidence>
<feature type="compositionally biased region" description="Low complexity" evidence="6">
    <location>
        <begin position="228"/>
        <end position="256"/>
    </location>
</feature>
<protein>
    <recommendedName>
        <fullName evidence="7">FYVE-type domain-containing protein</fullName>
    </recommendedName>
</protein>
<dbReference type="SUPFAM" id="SSF57903">
    <property type="entry name" value="FYVE/PHD zinc finger"/>
    <property type="match status" value="2"/>
</dbReference>
<evidence type="ECO:0000259" key="7">
    <source>
        <dbReference type="PROSITE" id="PS50178"/>
    </source>
</evidence>
<dbReference type="Gene3D" id="3.30.40.10">
    <property type="entry name" value="Zinc/RING finger domain, C3HC4 (zinc finger)"/>
    <property type="match status" value="1"/>
</dbReference>
<dbReference type="Pfam" id="PF01363">
    <property type="entry name" value="FYVE"/>
    <property type="match status" value="1"/>
</dbReference>
<evidence type="ECO:0000256" key="3">
    <source>
        <dbReference type="ARBA" id="ARBA00022833"/>
    </source>
</evidence>
<dbReference type="PANTHER" id="PTHR13510:SF44">
    <property type="entry name" value="RABENOSYN-5"/>
    <property type="match status" value="1"/>
</dbReference>
<dbReference type="GO" id="GO:0008270">
    <property type="term" value="F:zinc ion binding"/>
    <property type="evidence" value="ECO:0007669"/>
    <property type="project" value="UniProtKB-KW"/>
</dbReference>
<dbReference type="SUPFAM" id="SSF140125">
    <property type="entry name" value="Rabenosyn-5 Rab-binding domain-like"/>
    <property type="match status" value="1"/>
</dbReference>
<evidence type="ECO:0000256" key="2">
    <source>
        <dbReference type="ARBA" id="ARBA00022771"/>
    </source>
</evidence>
<dbReference type="InterPro" id="IPR013083">
    <property type="entry name" value="Znf_RING/FYVE/PHD"/>
</dbReference>
<accession>A0A1X2HFT7</accession>
<dbReference type="PANTHER" id="PTHR13510">
    <property type="entry name" value="FYVE-FINGER-CONTAINING RAB5 EFFECTOR PROTEIN RABENOSYN-5-RELATED"/>
    <property type="match status" value="1"/>
</dbReference>
<dbReference type="InterPro" id="IPR011011">
    <property type="entry name" value="Znf_FYVE_PHD"/>
</dbReference>
<keyword evidence="2 4" id="KW-0863">Zinc-finger</keyword>
<gene>
    <name evidence="8" type="ORF">BCR43DRAFT_251971</name>
</gene>
<evidence type="ECO:0000256" key="1">
    <source>
        <dbReference type="ARBA" id="ARBA00022723"/>
    </source>
</evidence>
<dbReference type="Gene3D" id="4.10.860.20">
    <property type="entry name" value="Rabenosyn, Rab binding domain"/>
    <property type="match status" value="1"/>
</dbReference>
<dbReference type="PROSITE" id="PS50178">
    <property type="entry name" value="ZF_FYVE"/>
    <property type="match status" value="1"/>
</dbReference>
<dbReference type="PROSITE" id="PS00028">
    <property type="entry name" value="ZINC_FINGER_C2H2_1"/>
    <property type="match status" value="1"/>
</dbReference>
<dbReference type="InterPro" id="IPR013087">
    <property type="entry name" value="Znf_C2H2_type"/>
</dbReference>
<name>A0A1X2HFT7_SYNRA</name>
<evidence type="ECO:0000313" key="8">
    <source>
        <dbReference type="EMBL" id="ORY97787.1"/>
    </source>
</evidence>
<keyword evidence="9" id="KW-1185">Reference proteome</keyword>
<evidence type="ECO:0000256" key="6">
    <source>
        <dbReference type="SAM" id="MobiDB-lite"/>
    </source>
</evidence>
<reference evidence="8 9" key="1">
    <citation type="submission" date="2016-07" db="EMBL/GenBank/DDBJ databases">
        <title>Pervasive Adenine N6-methylation of Active Genes in Fungi.</title>
        <authorList>
            <consortium name="DOE Joint Genome Institute"/>
            <person name="Mondo S.J."/>
            <person name="Dannebaum R.O."/>
            <person name="Kuo R.C."/>
            <person name="Labutti K."/>
            <person name="Haridas S."/>
            <person name="Kuo A."/>
            <person name="Salamov A."/>
            <person name="Ahrendt S.R."/>
            <person name="Lipzen A."/>
            <person name="Sullivan W."/>
            <person name="Andreopoulos W.B."/>
            <person name="Clum A."/>
            <person name="Lindquist E."/>
            <person name="Daum C."/>
            <person name="Ramamoorthy G.K."/>
            <person name="Gryganskyi A."/>
            <person name="Culley D."/>
            <person name="Magnuson J.K."/>
            <person name="James T.Y."/>
            <person name="O'Malley M.A."/>
            <person name="Stajich J.E."/>
            <person name="Spatafora J.W."/>
            <person name="Visel A."/>
            <person name="Grigoriev I.V."/>
        </authorList>
    </citation>
    <scope>NUCLEOTIDE SEQUENCE [LARGE SCALE GENOMIC DNA]</scope>
    <source>
        <strain evidence="8 9">NRRL 2496</strain>
    </source>
</reference>
<dbReference type="SMART" id="SM00064">
    <property type="entry name" value="FYVE"/>
    <property type="match status" value="1"/>
</dbReference>
<sequence length="589" mass="66787">MAMSPRPMYNYQDYVPVEGIACPICSTPCTTLVALNTHLDTAHTEEDSKGALLSWFKQAQKKVQTTLAVPKAGSSPPTSFKQFVDPSLMTLKTSILLQGTTGNVKQHRTIVACQAAGSLSTAKCIVQSQCGQLFCENHMQYEIKLDPYAQHDPTDGHWCRVCLACYVSRPGYTECNGAKRSLTTAFLQKRARMIDRVHLNSNRLEKRLEKLARIHHGADTSQKQETFSAKSSPSLSNLSLERSESSSSKDSYGSVMSPKSGFVSNGNSILSMKLKYRDGEQTVTKWQDDRGVTRCPLCSYVLFFFRTSVHMVLVILAWHAHIIHSSHVTYTYRNQFTLTNRKHHCRLCGRVVCGNKTCSKMIPLFLDMSSDYFDEEPVGDTRACNDCQRAVFRRKIRAEESMRPLPIMQLYHQLSLARQNIEKQLPRFHDMILMLERTKITNQTQESYQMAAQVRKSLLDNFALYDTLAKSIKTLPVRSASMRRLQSNICMAANLYLQQNMMPLQMLPRILKPAEASTNGSKKANGRSPQGKRQIELVQQLEAFEEQQALLEQYIQGAQRDRKFDDVKTLTRSLDELRGEIARIRAELA</sequence>
<keyword evidence="5" id="KW-0175">Coiled coil</keyword>
<dbReference type="CDD" id="cd15737">
    <property type="entry name" value="FYVE2_Vac1p_like"/>
    <property type="match status" value="1"/>
</dbReference>
<dbReference type="Pfam" id="PF11464">
    <property type="entry name" value="Rbsn"/>
    <property type="match status" value="1"/>
</dbReference>
<dbReference type="STRING" id="13706.A0A1X2HFT7"/>
<feature type="coiled-coil region" evidence="5">
    <location>
        <begin position="541"/>
        <end position="587"/>
    </location>
</feature>
<feature type="domain" description="FYVE-type" evidence="7">
    <location>
        <begin position="289"/>
        <end position="392"/>
    </location>
</feature>
<dbReference type="AlphaFoldDB" id="A0A1X2HFT7"/>
<dbReference type="Proteomes" id="UP000242180">
    <property type="component" value="Unassembled WGS sequence"/>
</dbReference>
<evidence type="ECO:0000313" key="9">
    <source>
        <dbReference type="Proteomes" id="UP000242180"/>
    </source>
</evidence>
<feature type="region of interest" description="Disordered" evidence="6">
    <location>
        <begin position="217"/>
        <end position="256"/>
    </location>
</feature>
<dbReference type="FunCoup" id="A0A1X2HFT7">
    <property type="interactions" value="85"/>
</dbReference>
<evidence type="ECO:0000256" key="4">
    <source>
        <dbReference type="PROSITE-ProRule" id="PRU00091"/>
    </source>
</evidence>
<dbReference type="OMA" id="DDVHQNL"/>
<organism evidence="8 9">
    <name type="scientific">Syncephalastrum racemosum</name>
    <name type="common">Filamentous fungus</name>
    <dbReference type="NCBI Taxonomy" id="13706"/>
    <lineage>
        <taxon>Eukaryota</taxon>
        <taxon>Fungi</taxon>
        <taxon>Fungi incertae sedis</taxon>
        <taxon>Mucoromycota</taxon>
        <taxon>Mucoromycotina</taxon>
        <taxon>Mucoromycetes</taxon>
        <taxon>Mucorales</taxon>
        <taxon>Syncephalastraceae</taxon>
        <taxon>Syncephalastrum</taxon>
    </lineage>
</organism>
<comment type="caution">
    <text evidence="8">The sequence shown here is derived from an EMBL/GenBank/DDBJ whole genome shotgun (WGS) entry which is preliminary data.</text>
</comment>
<dbReference type="InterPro" id="IPR021565">
    <property type="entry name" value="Rbsn_Rab-bd"/>
</dbReference>
<dbReference type="InterPro" id="IPR036531">
    <property type="entry name" value="Rbsn_Rab-bd_sf"/>
</dbReference>
<dbReference type="EMBL" id="MCGN01000004">
    <property type="protein sequence ID" value="ORY97787.1"/>
    <property type="molecule type" value="Genomic_DNA"/>
</dbReference>
<dbReference type="OrthoDB" id="166134at2759"/>
<keyword evidence="1" id="KW-0479">Metal-binding</keyword>
<keyword evidence="3" id="KW-0862">Zinc</keyword>
<proteinExistence type="predicted"/>